<reference evidence="3" key="1">
    <citation type="submission" date="2020-10" db="EMBL/GenBank/DDBJ databases">
        <authorList>
            <person name="Gilroy R."/>
        </authorList>
    </citation>
    <scope>NUCLEOTIDE SEQUENCE</scope>
    <source>
        <strain evidence="3">CHK160-1198</strain>
    </source>
</reference>
<keyword evidence="2" id="KW-0472">Membrane</keyword>
<dbReference type="AlphaFoldDB" id="A0A9D1SLG4"/>
<reference evidence="3" key="2">
    <citation type="journal article" date="2021" name="PeerJ">
        <title>Extensive microbial diversity within the chicken gut microbiome revealed by metagenomics and culture.</title>
        <authorList>
            <person name="Gilroy R."/>
            <person name="Ravi A."/>
            <person name="Getino M."/>
            <person name="Pursley I."/>
            <person name="Horton D.L."/>
            <person name="Alikhan N.F."/>
            <person name="Baker D."/>
            <person name="Gharbi K."/>
            <person name="Hall N."/>
            <person name="Watson M."/>
            <person name="Adriaenssens E.M."/>
            <person name="Foster-Nyarko E."/>
            <person name="Jarju S."/>
            <person name="Secka A."/>
            <person name="Antonio M."/>
            <person name="Oren A."/>
            <person name="Chaudhuri R.R."/>
            <person name="La Ragione R."/>
            <person name="Hildebrand F."/>
            <person name="Pallen M.J."/>
        </authorList>
    </citation>
    <scope>NUCLEOTIDE SEQUENCE</scope>
    <source>
        <strain evidence="3">CHK160-1198</strain>
    </source>
</reference>
<evidence type="ECO:0000256" key="1">
    <source>
        <dbReference type="SAM" id="Coils"/>
    </source>
</evidence>
<comment type="caution">
    <text evidence="3">The sequence shown here is derived from an EMBL/GenBank/DDBJ whole genome shotgun (WGS) entry which is preliminary data.</text>
</comment>
<protein>
    <submittedName>
        <fullName evidence="3">Uncharacterized protein</fullName>
    </submittedName>
</protein>
<dbReference type="EMBL" id="DVNI01000103">
    <property type="protein sequence ID" value="HIU64596.1"/>
    <property type="molecule type" value="Genomic_DNA"/>
</dbReference>
<keyword evidence="2" id="KW-1133">Transmembrane helix</keyword>
<name>A0A9D1SLG4_9FIRM</name>
<evidence type="ECO:0000256" key="2">
    <source>
        <dbReference type="SAM" id="Phobius"/>
    </source>
</evidence>
<feature type="transmembrane region" description="Helical" evidence="2">
    <location>
        <begin position="34"/>
        <end position="53"/>
    </location>
</feature>
<dbReference type="Proteomes" id="UP000824099">
    <property type="component" value="Unassembled WGS sequence"/>
</dbReference>
<feature type="coiled-coil region" evidence="1">
    <location>
        <begin position="66"/>
        <end position="152"/>
    </location>
</feature>
<evidence type="ECO:0000313" key="4">
    <source>
        <dbReference type="Proteomes" id="UP000824099"/>
    </source>
</evidence>
<gene>
    <name evidence="3" type="ORF">IAB06_06150</name>
</gene>
<feature type="transmembrane region" description="Helical" evidence="2">
    <location>
        <begin position="6"/>
        <end position="22"/>
    </location>
</feature>
<sequence>MDGLMPIILKTIICLGLAYWVYQDSRKNKIKYGNFWVILSFVFPPGALVYYLYKKTGGSVQKLTFRQKLDAELRKQTEQNKKTIAEQRKAMELLQQEEQEKNKLALEEIEKIQEERLALKKQRLEELKQERLQQQEEIANKLRVSREAANKLKMFDE</sequence>
<organism evidence="3 4">
    <name type="scientific">Candidatus Avacidaminococcus intestinavium</name>
    <dbReference type="NCBI Taxonomy" id="2840684"/>
    <lineage>
        <taxon>Bacteria</taxon>
        <taxon>Bacillati</taxon>
        <taxon>Bacillota</taxon>
        <taxon>Negativicutes</taxon>
        <taxon>Acidaminococcales</taxon>
        <taxon>Acidaminococcaceae</taxon>
        <taxon>Acidaminococcaceae incertae sedis</taxon>
        <taxon>Candidatus Avacidaminococcus</taxon>
    </lineage>
</organism>
<keyword evidence="2" id="KW-0812">Transmembrane</keyword>
<evidence type="ECO:0000313" key="3">
    <source>
        <dbReference type="EMBL" id="HIU64596.1"/>
    </source>
</evidence>
<accession>A0A9D1SLG4</accession>
<keyword evidence="1" id="KW-0175">Coiled coil</keyword>
<proteinExistence type="predicted"/>